<protein>
    <recommendedName>
        <fullName evidence="3">Invertebrate defensins family profile domain-containing protein</fullName>
    </recommendedName>
</protein>
<keyword evidence="2" id="KW-1015">Disulfide bond</keyword>
<reference evidence="4 5" key="1">
    <citation type="submission" date="2016-05" db="EMBL/GenBank/DDBJ databases">
        <title>Genome sequencing reveals origins of a unique bacterial endosymbiosis in the earliest lineages of terrestrial Fungi.</title>
        <authorList>
            <consortium name="DOE Joint Genome Institute"/>
            <person name="Uehling J."/>
            <person name="Gryganskyi A."/>
            <person name="Hameed K."/>
            <person name="Tschaplinski T."/>
            <person name="Misztal P."/>
            <person name="Wu S."/>
            <person name="Desiro A."/>
            <person name="Vande Pol N."/>
            <person name="Du Z.-Y."/>
            <person name="Zienkiewicz A."/>
            <person name="Zienkiewicz K."/>
            <person name="Morin E."/>
            <person name="Tisserant E."/>
            <person name="Splivallo R."/>
            <person name="Hainaut M."/>
            <person name="Henrissat B."/>
            <person name="Ohm R."/>
            <person name="Kuo A."/>
            <person name="Yan J."/>
            <person name="Lipzen A."/>
            <person name="Nolan M."/>
            <person name="Labutti K."/>
            <person name="Barry K."/>
            <person name="Goldstein A."/>
            <person name="Labbe J."/>
            <person name="Schadt C."/>
            <person name="Tuskan G."/>
            <person name="Grigoriev I."/>
            <person name="Martin F."/>
            <person name="Vilgalys R."/>
            <person name="Bonito G."/>
        </authorList>
    </citation>
    <scope>NUCLEOTIDE SEQUENCE [LARGE SCALE GENOMIC DNA]</scope>
    <source>
        <strain evidence="4 5">AG-77</strain>
    </source>
</reference>
<dbReference type="OrthoDB" id="2403773at2759"/>
<sequence>MPWRQDNRYSPPLVLQPKSWSRQLRRQRRQDLNKEKRSKLSKKFLLGVFAVVAVATLATPVTAGFGCPDSQACSNYCKTIDRNGGYCGGFLYHTCKCNQS</sequence>
<evidence type="ECO:0000259" key="3">
    <source>
        <dbReference type="PROSITE" id="PS51378"/>
    </source>
</evidence>
<dbReference type="Pfam" id="PF01097">
    <property type="entry name" value="Defensin_2"/>
    <property type="match status" value="1"/>
</dbReference>
<dbReference type="PROSITE" id="PS51378">
    <property type="entry name" value="INVERT_DEFENSINS"/>
    <property type="match status" value="1"/>
</dbReference>
<feature type="domain" description="Invertebrate defensins family profile" evidence="3">
    <location>
        <begin position="64"/>
        <end position="99"/>
    </location>
</feature>
<dbReference type="SUPFAM" id="SSF57095">
    <property type="entry name" value="Scorpion toxin-like"/>
    <property type="match status" value="1"/>
</dbReference>
<dbReference type="InterPro" id="IPR036574">
    <property type="entry name" value="Scorpion_toxin-like_sf"/>
</dbReference>
<name>A0A197JNT2_9FUNG</name>
<comment type="similarity">
    <text evidence="1">Belongs to the invertebrate defensin family.</text>
</comment>
<gene>
    <name evidence="4" type="ORF">K457DRAFT_22000</name>
</gene>
<evidence type="ECO:0000313" key="4">
    <source>
        <dbReference type="EMBL" id="OAQ26623.1"/>
    </source>
</evidence>
<accession>A0A197JNT2</accession>
<evidence type="ECO:0000313" key="5">
    <source>
        <dbReference type="Proteomes" id="UP000078512"/>
    </source>
</evidence>
<evidence type="ECO:0000256" key="2">
    <source>
        <dbReference type="ARBA" id="ARBA00023157"/>
    </source>
</evidence>
<dbReference type="GO" id="GO:0006952">
    <property type="term" value="P:defense response"/>
    <property type="evidence" value="ECO:0007669"/>
    <property type="project" value="InterPro"/>
</dbReference>
<dbReference type="Proteomes" id="UP000078512">
    <property type="component" value="Unassembled WGS sequence"/>
</dbReference>
<dbReference type="InterPro" id="IPR001542">
    <property type="entry name" value="Defensin_invertebrate/fungal"/>
</dbReference>
<keyword evidence="5" id="KW-1185">Reference proteome</keyword>
<organism evidence="4 5">
    <name type="scientific">Linnemannia elongata AG-77</name>
    <dbReference type="NCBI Taxonomy" id="1314771"/>
    <lineage>
        <taxon>Eukaryota</taxon>
        <taxon>Fungi</taxon>
        <taxon>Fungi incertae sedis</taxon>
        <taxon>Mucoromycota</taxon>
        <taxon>Mortierellomycotina</taxon>
        <taxon>Mortierellomycetes</taxon>
        <taxon>Mortierellales</taxon>
        <taxon>Mortierellaceae</taxon>
        <taxon>Linnemannia</taxon>
    </lineage>
</organism>
<dbReference type="AlphaFoldDB" id="A0A197JNT2"/>
<proteinExistence type="inferred from homology"/>
<evidence type="ECO:0000256" key="1">
    <source>
        <dbReference type="ARBA" id="ARBA00007085"/>
    </source>
</evidence>
<dbReference type="EMBL" id="KV442065">
    <property type="protein sequence ID" value="OAQ26623.1"/>
    <property type="molecule type" value="Genomic_DNA"/>
</dbReference>